<accession>A0A101MJV1</accession>
<protein>
    <submittedName>
        <fullName evidence="2">Uncharacterized protein</fullName>
    </submittedName>
</protein>
<organism evidence="2 3">
    <name type="scientific">Penicillium freii</name>
    <dbReference type="NCBI Taxonomy" id="48697"/>
    <lineage>
        <taxon>Eukaryota</taxon>
        <taxon>Fungi</taxon>
        <taxon>Dikarya</taxon>
        <taxon>Ascomycota</taxon>
        <taxon>Pezizomycotina</taxon>
        <taxon>Eurotiomycetes</taxon>
        <taxon>Eurotiomycetidae</taxon>
        <taxon>Eurotiales</taxon>
        <taxon>Aspergillaceae</taxon>
        <taxon>Penicillium</taxon>
    </lineage>
</organism>
<dbReference type="Proteomes" id="UP000055045">
    <property type="component" value="Unassembled WGS sequence"/>
</dbReference>
<proteinExistence type="predicted"/>
<dbReference type="AlphaFoldDB" id="A0A101MJV1"/>
<comment type="caution">
    <text evidence="2">The sequence shown here is derived from an EMBL/GenBank/DDBJ whole genome shotgun (WGS) entry which is preliminary data.</text>
</comment>
<sequence length="96" mass="10655">MEAPARLLKDQYLISQTSQKDEAVNQDNAPEAGHIIAEDDTQPSDNARNHTEALNVVRTQTKDEAAPSTKPLSKDKAALKAELMHRILNHEQIKAE</sequence>
<evidence type="ECO:0000256" key="1">
    <source>
        <dbReference type="SAM" id="MobiDB-lite"/>
    </source>
</evidence>
<gene>
    <name evidence="2" type="ORF">ACN42_g5194</name>
</gene>
<feature type="region of interest" description="Disordered" evidence="1">
    <location>
        <begin position="18"/>
        <end position="47"/>
    </location>
</feature>
<evidence type="ECO:0000313" key="2">
    <source>
        <dbReference type="EMBL" id="KUM61906.1"/>
    </source>
</evidence>
<name>A0A101MJV1_PENFR</name>
<evidence type="ECO:0000313" key="3">
    <source>
        <dbReference type="Proteomes" id="UP000055045"/>
    </source>
</evidence>
<reference evidence="2 3" key="1">
    <citation type="submission" date="2015-10" db="EMBL/GenBank/DDBJ databases">
        <title>Genome sequencing of Penicillium freii.</title>
        <authorList>
            <person name="Nguyen H.D."/>
            <person name="Visagie C.M."/>
            <person name="Seifert K.A."/>
        </authorList>
    </citation>
    <scope>NUCLEOTIDE SEQUENCE [LARGE SCALE GENOMIC DNA]</scope>
    <source>
        <strain evidence="2 3">DAOM 242723</strain>
    </source>
</reference>
<dbReference type="EMBL" id="LLXE01000117">
    <property type="protein sequence ID" value="KUM61906.1"/>
    <property type="molecule type" value="Genomic_DNA"/>
</dbReference>
<keyword evidence="3" id="KW-1185">Reference proteome</keyword>